<dbReference type="AlphaFoldDB" id="A0A2R7Y7Q6"/>
<evidence type="ECO:0000259" key="1">
    <source>
        <dbReference type="Pfam" id="PF22636"/>
    </source>
</evidence>
<dbReference type="SUPFAM" id="SSF54637">
    <property type="entry name" value="Thioesterase/thiol ester dehydrase-isomerase"/>
    <property type="match status" value="1"/>
</dbReference>
<evidence type="ECO:0000313" key="2">
    <source>
        <dbReference type="EMBL" id="PUA33573.1"/>
    </source>
</evidence>
<protein>
    <submittedName>
        <fullName evidence="2">Thioesterase</fullName>
    </submittedName>
</protein>
<dbReference type="InterPro" id="IPR025540">
    <property type="entry name" value="FlK"/>
</dbReference>
<evidence type="ECO:0000313" key="3">
    <source>
        <dbReference type="Proteomes" id="UP000244093"/>
    </source>
</evidence>
<sequence>MALQAGMKLSRKYVVTEQHTAKHLGSGGVEVLATPSMILFMEETCRILADENLPQNLTTVGTHVNVYHVKAAPVGAEVEVKATLLNVDERRLTYWVEVLWENKLIGYGTHERFVVDKEKFLNKLKR</sequence>
<accession>A0A2R7Y7Q6</accession>
<dbReference type="InterPro" id="IPR054485">
    <property type="entry name" value="FlK-like_dom"/>
</dbReference>
<dbReference type="Proteomes" id="UP000244093">
    <property type="component" value="Unassembled WGS sequence"/>
</dbReference>
<dbReference type="EMBL" id="NBVN01000002">
    <property type="protein sequence ID" value="PUA33573.1"/>
    <property type="molecule type" value="Genomic_DNA"/>
</dbReference>
<dbReference type="Gene3D" id="3.10.129.10">
    <property type="entry name" value="Hotdog Thioesterase"/>
    <property type="match status" value="1"/>
</dbReference>
<gene>
    <name evidence="2" type="ORF">B7O98_03915</name>
</gene>
<proteinExistence type="predicted"/>
<feature type="domain" description="Fluoroacetyl-CoA-specific thioesterase-like" evidence="1">
    <location>
        <begin position="15"/>
        <end position="118"/>
    </location>
</feature>
<dbReference type="PIRSF" id="PIRSF014972">
    <property type="entry name" value="FlK"/>
    <property type="match status" value="1"/>
</dbReference>
<comment type="caution">
    <text evidence="2">The sequence shown here is derived from an EMBL/GenBank/DDBJ whole genome shotgun (WGS) entry which is preliminary data.</text>
</comment>
<organism evidence="2 3">
    <name type="scientific">Zestosphaera tikiterensis</name>
    <dbReference type="NCBI Taxonomy" id="1973259"/>
    <lineage>
        <taxon>Archaea</taxon>
        <taxon>Thermoproteota</taxon>
        <taxon>Thermoprotei</taxon>
        <taxon>Desulfurococcales</taxon>
        <taxon>Desulfurococcaceae</taxon>
        <taxon>Zestosphaera</taxon>
    </lineage>
</organism>
<dbReference type="PANTHER" id="PTHR36934:SF1">
    <property type="entry name" value="THIOESTERASE DOMAIN-CONTAINING PROTEIN"/>
    <property type="match status" value="1"/>
</dbReference>
<name>A0A2R7Y7Q6_9CREN</name>
<dbReference type="InterPro" id="IPR029069">
    <property type="entry name" value="HotDog_dom_sf"/>
</dbReference>
<dbReference type="PANTHER" id="PTHR36934">
    <property type="entry name" value="BLR0278 PROTEIN"/>
    <property type="match status" value="1"/>
</dbReference>
<reference evidence="2 3" key="1">
    <citation type="journal article" date="2018" name="Syst. Appl. Microbiol.">
        <title>A new symbiotic nanoarchaeote (Candidatus Nanoclepta minutus) and its host (Zestosphaera tikiterensis gen. nov., sp. nov.) from a New Zealand hot spring.</title>
        <authorList>
            <person name="St John E."/>
            <person name="Liu Y."/>
            <person name="Podar M."/>
            <person name="Stott M.B."/>
            <person name="Meneghin J."/>
            <person name="Chen Z."/>
            <person name="Lagutin K."/>
            <person name="Mitchell K."/>
            <person name="Reysenbach A.L."/>
        </authorList>
    </citation>
    <scope>NUCLEOTIDE SEQUENCE [LARGE SCALE GENOMIC DNA]</scope>
    <source>
        <strain evidence="2">NZ3</strain>
    </source>
</reference>
<dbReference type="Pfam" id="PF22636">
    <property type="entry name" value="FlK"/>
    <property type="match status" value="1"/>
</dbReference>